<keyword evidence="2" id="KW-1185">Reference proteome</keyword>
<dbReference type="EMBL" id="JAPWTK010000421">
    <property type="protein sequence ID" value="KAJ8940604.1"/>
    <property type="molecule type" value="Genomic_DNA"/>
</dbReference>
<comment type="caution">
    <text evidence="1">The sequence shown here is derived from an EMBL/GenBank/DDBJ whole genome shotgun (WGS) entry which is preliminary data.</text>
</comment>
<protein>
    <recommendedName>
        <fullName evidence="3">DUF4817 domain-containing protein</fullName>
    </recommendedName>
</protein>
<gene>
    <name evidence="1" type="ORF">NQ318_004800</name>
</gene>
<dbReference type="Gene3D" id="3.30.420.10">
    <property type="entry name" value="Ribonuclease H-like superfamily/Ribonuclease H"/>
    <property type="match status" value="1"/>
</dbReference>
<dbReference type="AlphaFoldDB" id="A0AAV8XNH9"/>
<accession>A0AAV8XNH9</accession>
<evidence type="ECO:0000313" key="1">
    <source>
        <dbReference type="EMBL" id="KAJ8940604.1"/>
    </source>
</evidence>
<dbReference type="InterPro" id="IPR036397">
    <property type="entry name" value="RNaseH_sf"/>
</dbReference>
<evidence type="ECO:0000313" key="2">
    <source>
        <dbReference type="Proteomes" id="UP001162162"/>
    </source>
</evidence>
<proteinExistence type="predicted"/>
<dbReference type="GO" id="GO:0003676">
    <property type="term" value="F:nucleic acid binding"/>
    <property type="evidence" value="ECO:0007669"/>
    <property type="project" value="InterPro"/>
</dbReference>
<sequence length="74" mass="8795">MTASQREFGRRYPDQTVPAKVTFKKIYSEVCLNLLQEQVEEYLEYMPVVLNLRIIWQQDGAPPHNVRPVRNYLN</sequence>
<name>A0AAV8XNH9_9CUCU</name>
<dbReference type="Proteomes" id="UP001162162">
    <property type="component" value="Unassembled WGS sequence"/>
</dbReference>
<reference evidence="1" key="1">
    <citation type="journal article" date="2023" name="Insect Mol. Biol.">
        <title>Genome sequencing provides insights into the evolution of gene families encoding plant cell wall-degrading enzymes in longhorned beetles.</title>
        <authorList>
            <person name="Shin N.R."/>
            <person name="Okamura Y."/>
            <person name="Kirsch R."/>
            <person name="Pauchet Y."/>
        </authorList>
    </citation>
    <scope>NUCLEOTIDE SEQUENCE</scope>
    <source>
        <strain evidence="1">AMC_N1</strain>
    </source>
</reference>
<evidence type="ECO:0008006" key="3">
    <source>
        <dbReference type="Google" id="ProtNLM"/>
    </source>
</evidence>
<organism evidence="1 2">
    <name type="scientific">Aromia moschata</name>
    <dbReference type="NCBI Taxonomy" id="1265417"/>
    <lineage>
        <taxon>Eukaryota</taxon>
        <taxon>Metazoa</taxon>
        <taxon>Ecdysozoa</taxon>
        <taxon>Arthropoda</taxon>
        <taxon>Hexapoda</taxon>
        <taxon>Insecta</taxon>
        <taxon>Pterygota</taxon>
        <taxon>Neoptera</taxon>
        <taxon>Endopterygota</taxon>
        <taxon>Coleoptera</taxon>
        <taxon>Polyphaga</taxon>
        <taxon>Cucujiformia</taxon>
        <taxon>Chrysomeloidea</taxon>
        <taxon>Cerambycidae</taxon>
        <taxon>Cerambycinae</taxon>
        <taxon>Callichromatini</taxon>
        <taxon>Aromia</taxon>
    </lineage>
</organism>